<protein>
    <submittedName>
        <fullName evidence="1">Uncharacterized protein</fullName>
    </submittedName>
</protein>
<dbReference type="Proteomes" id="UP001190700">
    <property type="component" value="Unassembled WGS sequence"/>
</dbReference>
<reference evidence="1 2" key="1">
    <citation type="journal article" date="2015" name="Genome Biol. Evol.">
        <title>Comparative Genomics of a Bacterivorous Green Alga Reveals Evolutionary Causalities and Consequences of Phago-Mixotrophic Mode of Nutrition.</title>
        <authorList>
            <person name="Burns J.A."/>
            <person name="Paasch A."/>
            <person name="Narechania A."/>
            <person name="Kim E."/>
        </authorList>
    </citation>
    <scope>NUCLEOTIDE SEQUENCE [LARGE SCALE GENOMIC DNA]</scope>
    <source>
        <strain evidence="1 2">PLY_AMNH</strain>
    </source>
</reference>
<dbReference type="EMBL" id="LGRX02012548">
    <property type="protein sequence ID" value="KAK3267226.1"/>
    <property type="molecule type" value="Genomic_DNA"/>
</dbReference>
<comment type="caution">
    <text evidence="1">The sequence shown here is derived from an EMBL/GenBank/DDBJ whole genome shotgun (WGS) entry which is preliminary data.</text>
</comment>
<evidence type="ECO:0000313" key="2">
    <source>
        <dbReference type="Proteomes" id="UP001190700"/>
    </source>
</evidence>
<organism evidence="1 2">
    <name type="scientific">Cymbomonas tetramitiformis</name>
    <dbReference type="NCBI Taxonomy" id="36881"/>
    <lineage>
        <taxon>Eukaryota</taxon>
        <taxon>Viridiplantae</taxon>
        <taxon>Chlorophyta</taxon>
        <taxon>Pyramimonadophyceae</taxon>
        <taxon>Pyramimonadales</taxon>
        <taxon>Pyramimonadaceae</taxon>
        <taxon>Cymbomonas</taxon>
    </lineage>
</organism>
<proteinExistence type="predicted"/>
<gene>
    <name evidence="1" type="ORF">CYMTET_24204</name>
</gene>
<keyword evidence="2" id="KW-1185">Reference proteome</keyword>
<sequence>MDHAAQQSGVDSTVLGWPFGVRAATDFAVVGSRVAHALSSPVGNTIAVNLATGAFVVGWSRELAGLAPWAVHAVAAVTLQLPLEETLELEDWCCAFVALALIAAVARVSQSVLLWAVVVTALDIVGGRGRWLVAVAAGMVSWAEGVTGKFVMNCAPLL</sequence>
<evidence type="ECO:0000313" key="1">
    <source>
        <dbReference type="EMBL" id="KAK3267226.1"/>
    </source>
</evidence>
<accession>A0AAE0L062</accession>
<name>A0AAE0L062_9CHLO</name>
<dbReference type="AlphaFoldDB" id="A0AAE0L062"/>